<dbReference type="SUPFAM" id="SSF48264">
    <property type="entry name" value="Cytochrome P450"/>
    <property type="match status" value="1"/>
</dbReference>
<dbReference type="OrthoDB" id="438031at2759"/>
<feature type="binding site" description="axial binding residue" evidence="3">
    <location>
        <position position="458"/>
    </location>
    <ligand>
        <name>heme</name>
        <dbReference type="ChEBI" id="CHEBI:30413"/>
    </ligand>
    <ligandPart>
        <name>Fe</name>
        <dbReference type="ChEBI" id="CHEBI:18248"/>
    </ligandPart>
</feature>
<dbReference type="InterPro" id="IPR036396">
    <property type="entry name" value="Cyt_P450_sf"/>
</dbReference>
<dbReference type="InterPro" id="IPR050121">
    <property type="entry name" value="Cytochrome_P450_monoxygenase"/>
</dbReference>
<keyword evidence="4" id="KW-0503">Monooxygenase</keyword>
<keyword evidence="3 4" id="KW-0349">Heme</keyword>
<keyword evidence="3 4" id="KW-0408">Iron</keyword>
<keyword evidence="3 4" id="KW-0479">Metal-binding</keyword>
<evidence type="ECO:0000256" key="2">
    <source>
        <dbReference type="ARBA" id="ARBA00010617"/>
    </source>
</evidence>
<dbReference type="GO" id="GO:0004497">
    <property type="term" value="F:monooxygenase activity"/>
    <property type="evidence" value="ECO:0007669"/>
    <property type="project" value="UniProtKB-KW"/>
</dbReference>
<evidence type="ECO:0000256" key="4">
    <source>
        <dbReference type="RuleBase" id="RU000461"/>
    </source>
</evidence>
<keyword evidence="4" id="KW-0560">Oxidoreductase</keyword>
<dbReference type="RefSeq" id="XP_002767101.1">
    <property type="nucleotide sequence ID" value="XM_002767055.1"/>
</dbReference>
<evidence type="ECO:0000313" key="6">
    <source>
        <dbReference type="Proteomes" id="UP000007800"/>
    </source>
</evidence>
<dbReference type="Gene3D" id="1.10.630.10">
    <property type="entry name" value="Cytochrome P450"/>
    <property type="match status" value="1"/>
</dbReference>
<comment type="similarity">
    <text evidence="2 4">Belongs to the cytochrome P450 family.</text>
</comment>
<dbReference type="CDD" id="cd00302">
    <property type="entry name" value="cytochrome_P450"/>
    <property type="match status" value="1"/>
</dbReference>
<evidence type="ECO:0000256" key="3">
    <source>
        <dbReference type="PIRSR" id="PIRSR602401-1"/>
    </source>
</evidence>
<reference evidence="5 6" key="1">
    <citation type="submission" date="2008-07" db="EMBL/GenBank/DDBJ databases">
        <authorList>
            <person name="El-Sayed N."/>
            <person name="Caler E."/>
            <person name="Inman J."/>
            <person name="Amedeo P."/>
            <person name="Hass B."/>
            <person name="Wortman J."/>
        </authorList>
    </citation>
    <scope>NUCLEOTIDE SEQUENCE [LARGE SCALE GENOMIC DNA]</scope>
    <source>
        <strain evidence="5">ATCC 50983</strain>
        <strain evidence="6">ATCC 50983 / TXsc</strain>
    </source>
</reference>
<sequence length="519" mass="58446">MDSIVDILRELPNKAAALWVNHRRSIGVTASGIAVVAAICSYRAIKRRRRRVSLVDKLGGTTGRIPYLGFVPKSSEQFLYGLEVLADTYGDAFAIRIMGNEAVILADSQSVREVLRERPHNLMRSFNKDKLLPIYGVLTSEGKEWRRNRRLAAPALDYKSTAQTVPAMAVVGKRLVRQLQGLACDGRIVWEPTRWFMMCSLDILCLTAYGMDFYFLNPDGITLPSGTKVIAESIFNFIDGAIYVLDFSALCPSITRNHFPWNLNPTIRKFYASIQRLNDLADDLAEQRRAEGDQSRRNDLLSKLLHLGKHELEGNFVTFFFAGSETTSATLAWCLYYFCLYPDVQARARAEVDTLGRDPETDDDLERLPFVESCIFEALRLQPPIPLLIHETTAEMSVRGHTIPIGTWIVTLTRKQMRSDAEGGTCYSPERWLSSDGCFDRARAQERSLAFGAGPRRCPGSNLAMREAILILAMILRHFDNFKHTSSISSVEMKTTLSFQPANFEVSMSKRQNSEGTFV</sequence>
<dbReference type="AlphaFoldDB" id="C5LU19"/>
<dbReference type="OMA" id="HAPMEAI"/>
<dbReference type="PRINTS" id="PR00463">
    <property type="entry name" value="EP450I"/>
</dbReference>
<name>C5LU19_PERM5</name>
<dbReference type="GO" id="GO:0005506">
    <property type="term" value="F:iron ion binding"/>
    <property type="evidence" value="ECO:0007669"/>
    <property type="project" value="InterPro"/>
</dbReference>
<dbReference type="InterPro" id="IPR017972">
    <property type="entry name" value="Cyt_P450_CS"/>
</dbReference>
<dbReference type="InterPro" id="IPR001128">
    <property type="entry name" value="Cyt_P450"/>
</dbReference>
<dbReference type="RefSeq" id="XP_002767100.1">
    <property type="nucleotide sequence ID" value="XM_002767054.1"/>
</dbReference>
<dbReference type="PANTHER" id="PTHR24305">
    <property type="entry name" value="CYTOCHROME P450"/>
    <property type="match status" value="1"/>
</dbReference>
<dbReference type="GeneID" id="9051832"/>
<dbReference type="PRINTS" id="PR00385">
    <property type="entry name" value="P450"/>
</dbReference>
<dbReference type="GO" id="GO:0016705">
    <property type="term" value="F:oxidoreductase activity, acting on paired donors, with incorporation or reduction of molecular oxygen"/>
    <property type="evidence" value="ECO:0007669"/>
    <property type="project" value="InterPro"/>
</dbReference>
<accession>C5LU19</accession>
<evidence type="ECO:0000313" key="5">
    <source>
        <dbReference type="EMBL" id="EEQ99817.1"/>
    </source>
</evidence>
<proteinExistence type="inferred from homology"/>
<comment type="cofactor">
    <cofactor evidence="1 3">
        <name>heme</name>
        <dbReference type="ChEBI" id="CHEBI:30413"/>
    </cofactor>
</comment>
<dbReference type="InterPro" id="IPR002401">
    <property type="entry name" value="Cyt_P450_E_grp-I"/>
</dbReference>
<dbReference type="EMBL" id="GG685423">
    <property type="protein sequence ID" value="EEQ99817.1"/>
    <property type="molecule type" value="Genomic_DNA"/>
</dbReference>
<dbReference type="EMBL" id="GG685423">
    <property type="protein sequence ID" value="EEQ99818.1"/>
    <property type="molecule type" value="Genomic_DNA"/>
</dbReference>
<keyword evidence="6" id="KW-1185">Reference proteome</keyword>
<dbReference type="PANTHER" id="PTHR24305:SF166">
    <property type="entry name" value="CYTOCHROME P450 12A4, MITOCHONDRIAL-RELATED"/>
    <property type="match status" value="1"/>
</dbReference>
<dbReference type="Proteomes" id="UP000007800">
    <property type="component" value="Unassembled WGS sequence"/>
</dbReference>
<protein>
    <submittedName>
        <fullName evidence="5">Cytochrome p450, putative</fullName>
    </submittedName>
</protein>
<organism evidence="6">
    <name type="scientific">Perkinsus marinus (strain ATCC 50983 / TXsc)</name>
    <dbReference type="NCBI Taxonomy" id="423536"/>
    <lineage>
        <taxon>Eukaryota</taxon>
        <taxon>Sar</taxon>
        <taxon>Alveolata</taxon>
        <taxon>Perkinsozoa</taxon>
        <taxon>Perkinsea</taxon>
        <taxon>Perkinsida</taxon>
        <taxon>Perkinsidae</taxon>
        <taxon>Perkinsus</taxon>
    </lineage>
</organism>
<evidence type="ECO:0000256" key="1">
    <source>
        <dbReference type="ARBA" id="ARBA00001971"/>
    </source>
</evidence>
<dbReference type="Pfam" id="PF00067">
    <property type="entry name" value="p450"/>
    <property type="match status" value="1"/>
</dbReference>
<dbReference type="PROSITE" id="PS00086">
    <property type="entry name" value="CYTOCHROME_P450"/>
    <property type="match status" value="1"/>
</dbReference>
<gene>
    <name evidence="5" type="ORF">Pmar_PMAR020275</name>
</gene>
<dbReference type="GO" id="GO:0020037">
    <property type="term" value="F:heme binding"/>
    <property type="evidence" value="ECO:0007669"/>
    <property type="project" value="InterPro"/>
</dbReference>